<comment type="caution">
    <text evidence="2">The sequence shown here is derived from an EMBL/GenBank/DDBJ whole genome shotgun (WGS) entry which is preliminary data.</text>
</comment>
<reference evidence="2 3" key="1">
    <citation type="submission" date="2024-08" db="EMBL/GenBank/DDBJ databases">
        <title>Insights into the chromosomal genome structure of Flemingia macrophylla.</title>
        <authorList>
            <person name="Ding Y."/>
            <person name="Zhao Y."/>
            <person name="Bi W."/>
            <person name="Wu M."/>
            <person name="Zhao G."/>
            <person name="Gong Y."/>
            <person name="Li W."/>
            <person name="Zhang P."/>
        </authorList>
    </citation>
    <scope>NUCLEOTIDE SEQUENCE [LARGE SCALE GENOMIC DNA]</scope>
    <source>
        <strain evidence="2">DYQJB</strain>
        <tissue evidence="2">Leaf</tissue>
    </source>
</reference>
<proteinExistence type="predicted"/>
<dbReference type="AlphaFoldDB" id="A0ABD1LEZ2"/>
<dbReference type="Proteomes" id="UP001603857">
    <property type="component" value="Unassembled WGS sequence"/>
</dbReference>
<evidence type="ECO:0000256" key="1">
    <source>
        <dbReference type="SAM" id="MobiDB-lite"/>
    </source>
</evidence>
<keyword evidence="3" id="KW-1185">Reference proteome</keyword>
<dbReference type="EMBL" id="JBGMDY010000009">
    <property type="protein sequence ID" value="KAL2322041.1"/>
    <property type="molecule type" value="Genomic_DNA"/>
</dbReference>
<organism evidence="2 3">
    <name type="scientific">Flemingia macrophylla</name>
    <dbReference type="NCBI Taxonomy" id="520843"/>
    <lineage>
        <taxon>Eukaryota</taxon>
        <taxon>Viridiplantae</taxon>
        <taxon>Streptophyta</taxon>
        <taxon>Embryophyta</taxon>
        <taxon>Tracheophyta</taxon>
        <taxon>Spermatophyta</taxon>
        <taxon>Magnoliopsida</taxon>
        <taxon>eudicotyledons</taxon>
        <taxon>Gunneridae</taxon>
        <taxon>Pentapetalae</taxon>
        <taxon>rosids</taxon>
        <taxon>fabids</taxon>
        <taxon>Fabales</taxon>
        <taxon>Fabaceae</taxon>
        <taxon>Papilionoideae</taxon>
        <taxon>50 kb inversion clade</taxon>
        <taxon>NPAAA clade</taxon>
        <taxon>indigoferoid/millettioid clade</taxon>
        <taxon>Phaseoleae</taxon>
        <taxon>Flemingia</taxon>
    </lineage>
</organism>
<sequence>MTTASTSTLPPTLTSPSTPRNSTNAPPTSSPISSSPPLANDGNSFTCLLYTLLDPWAHSDEKQKSRGFAVQWGAEELELEELNMVFVAVGFPRWDPERICVALEHMEVVVWVESERRGGQWR</sequence>
<accession>A0ABD1LEZ2</accession>
<gene>
    <name evidence="2" type="ORF">Fmac_026420</name>
</gene>
<name>A0ABD1LEZ2_9FABA</name>
<protein>
    <submittedName>
        <fullName evidence="2">Uncharacterized protein</fullName>
    </submittedName>
</protein>
<evidence type="ECO:0000313" key="3">
    <source>
        <dbReference type="Proteomes" id="UP001603857"/>
    </source>
</evidence>
<evidence type="ECO:0000313" key="2">
    <source>
        <dbReference type="EMBL" id="KAL2322041.1"/>
    </source>
</evidence>
<feature type="region of interest" description="Disordered" evidence="1">
    <location>
        <begin position="1"/>
        <end position="38"/>
    </location>
</feature>